<dbReference type="EMBL" id="JAHTGR010000010">
    <property type="protein sequence ID" value="MBV6323135.1"/>
    <property type="molecule type" value="Genomic_DNA"/>
</dbReference>
<evidence type="ECO:0000313" key="4">
    <source>
        <dbReference type="Proteomes" id="UP001155901"/>
    </source>
</evidence>
<accession>A0AA41HBL6</accession>
<comment type="caution">
    <text evidence="2">The sequence shown here is derived from an EMBL/GenBank/DDBJ whole genome shotgun (WGS) entry which is preliminary data.</text>
</comment>
<dbReference type="Proteomes" id="UP001162889">
    <property type="component" value="Unassembled WGS sequence"/>
</dbReference>
<reference evidence="2" key="1">
    <citation type="submission" date="2021-07" db="EMBL/GenBank/DDBJ databases">
        <title>Characterization of violacein-producing bacteria and related species.</title>
        <authorList>
            <person name="Wilson H.S."/>
            <person name="De Leon M.E."/>
        </authorList>
    </citation>
    <scope>NUCLEOTIDE SEQUENCE</scope>
    <source>
        <strain evidence="2">HSC-15S17</strain>
    </source>
</reference>
<organism evidence="2 4">
    <name type="scientific">Duganella violaceipulchra</name>
    <dbReference type="NCBI Taxonomy" id="2849652"/>
    <lineage>
        <taxon>Bacteria</taxon>
        <taxon>Pseudomonadati</taxon>
        <taxon>Pseudomonadota</taxon>
        <taxon>Betaproteobacteria</taxon>
        <taxon>Burkholderiales</taxon>
        <taxon>Oxalobacteraceae</taxon>
        <taxon>Telluria group</taxon>
        <taxon>Duganella</taxon>
    </lineage>
</organism>
<evidence type="ECO:0000313" key="2">
    <source>
        <dbReference type="EMBL" id="MBV6323135.1"/>
    </source>
</evidence>
<dbReference type="EMBL" id="JALJZU010000007">
    <property type="protein sequence ID" value="MCP2010079.1"/>
    <property type="molecule type" value="Genomic_DNA"/>
</dbReference>
<dbReference type="Proteomes" id="UP001155901">
    <property type="component" value="Unassembled WGS sequence"/>
</dbReference>
<keyword evidence="1" id="KW-1133">Transmembrane helix</keyword>
<evidence type="ECO:0000313" key="5">
    <source>
        <dbReference type="Proteomes" id="UP001162889"/>
    </source>
</evidence>
<evidence type="ECO:0000313" key="3">
    <source>
        <dbReference type="EMBL" id="MCP2010079.1"/>
    </source>
</evidence>
<protein>
    <submittedName>
        <fullName evidence="2">Uncharacterized protein</fullName>
    </submittedName>
</protein>
<gene>
    <name evidence="2" type="ORF">KVP70_19560</name>
    <name evidence="3" type="ORF">L1274_003811</name>
</gene>
<proteinExistence type="predicted"/>
<dbReference type="RefSeq" id="WP_175001208.1">
    <property type="nucleotide sequence ID" value="NZ_JAHTGR010000010.1"/>
</dbReference>
<reference evidence="3" key="2">
    <citation type="submission" date="2022-03" db="EMBL/GenBank/DDBJ databases">
        <title>Genome Encyclopedia of Bacteria and Archaea VI: Functional Genomics of Type Strains.</title>
        <authorList>
            <person name="Whitman W."/>
        </authorList>
    </citation>
    <scope>NUCLEOTIDE SEQUENCE</scope>
    <source>
        <strain evidence="3">HSC-15S17</strain>
    </source>
</reference>
<keyword evidence="1" id="KW-0472">Membrane</keyword>
<dbReference type="AlphaFoldDB" id="A0AA41HBL6"/>
<keyword evidence="5" id="KW-1185">Reference proteome</keyword>
<keyword evidence="1" id="KW-0812">Transmembrane</keyword>
<evidence type="ECO:0000256" key="1">
    <source>
        <dbReference type="SAM" id="Phobius"/>
    </source>
</evidence>
<sequence length="45" mass="4949">MGNSLHNKIYLGRRSVAFSAKRVQALICVAAFATIGLIWLAIRAF</sequence>
<name>A0AA41HBL6_9BURK</name>
<feature type="transmembrane region" description="Helical" evidence="1">
    <location>
        <begin position="23"/>
        <end position="42"/>
    </location>
</feature>